<protein>
    <submittedName>
        <fullName evidence="2">GNAT family N-acetyltransferase</fullName>
    </submittedName>
</protein>
<dbReference type="CDD" id="cd04301">
    <property type="entry name" value="NAT_SF"/>
    <property type="match status" value="1"/>
</dbReference>
<name>A0ABS2TF92_9ACTO</name>
<accession>A0ABS2TF92</accession>
<dbReference type="Pfam" id="PF13302">
    <property type="entry name" value="Acetyltransf_3"/>
    <property type="match status" value="1"/>
</dbReference>
<dbReference type="InterPro" id="IPR023292">
    <property type="entry name" value="NTP_PyroPHydrolase-like_dom_sf"/>
</dbReference>
<organism evidence="2 3">
    <name type="scientific">Flaviflexus equikiangi</name>
    <dbReference type="NCBI Taxonomy" id="2758573"/>
    <lineage>
        <taxon>Bacteria</taxon>
        <taxon>Bacillati</taxon>
        <taxon>Actinomycetota</taxon>
        <taxon>Actinomycetes</taxon>
        <taxon>Actinomycetales</taxon>
        <taxon>Actinomycetaceae</taxon>
        <taxon>Flaviflexus</taxon>
    </lineage>
</organism>
<dbReference type="InterPro" id="IPR016181">
    <property type="entry name" value="Acyl_CoA_acyltransferase"/>
</dbReference>
<sequence>MKPVPLTTARLRLTMPTLDLVDDVVRACTDPETQRWTTVPRAYGPAEAEEFLGMAAEKWEKDCPIWAIYAGEMFVGIVDLFLPVGENKRTEIGFWAHPDARGNGYMTEAVRAVCQFAFDQGCYAIGWSCLVAGKEANWASARVAWRNGFIVDGIRRAAAFDNGRVHDHLVATLVAGDPMEPAVDWFGPSQGRRAVWNPRDPEALVREFHETYGMPIAQDGPEVDRDRTGMRMALIAEEFHELVTAVYGPAAGKIVAQAYEDALEADDGSRDTVEAADALADLVYVIYGMALETGIPLDRVLREVQAANLSKLGADGRPIYREDGKVLKGPDYFRPRVDRVLGLASE</sequence>
<dbReference type="EMBL" id="JAFFJS010000003">
    <property type="protein sequence ID" value="MBM9433321.1"/>
    <property type="molecule type" value="Genomic_DNA"/>
</dbReference>
<comment type="caution">
    <text evidence="2">The sequence shown here is derived from an EMBL/GenBank/DDBJ whole genome shotgun (WGS) entry which is preliminary data.</text>
</comment>
<dbReference type="InterPro" id="IPR033653">
    <property type="entry name" value="NTP-PPase_DR2231-like"/>
</dbReference>
<reference evidence="3" key="1">
    <citation type="submission" date="2021-02" db="EMBL/GenBank/DDBJ databases">
        <title>Leucobacter sp. CX169.</title>
        <authorList>
            <person name="Cheng Y."/>
        </authorList>
    </citation>
    <scope>NUCLEOTIDE SEQUENCE [LARGE SCALE GENOMIC DNA]</scope>
    <source>
        <strain evidence="3">JY899</strain>
    </source>
</reference>
<dbReference type="Proteomes" id="UP000705983">
    <property type="component" value="Unassembled WGS sequence"/>
</dbReference>
<dbReference type="InterPro" id="IPR000182">
    <property type="entry name" value="GNAT_dom"/>
</dbReference>
<keyword evidence="3" id="KW-1185">Reference proteome</keyword>
<dbReference type="SUPFAM" id="SSF55729">
    <property type="entry name" value="Acyl-CoA N-acyltransferases (Nat)"/>
    <property type="match status" value="1"/>
</dbReference>
<dbReference type="InterPro" id="IPR051531">
    <property type="entry name" value="N-acetyltransferase"/>
</dbReference>
<evidence type="ECO:0000313" key="3">
    <source>
        <dbReference type="Proteomes" id="UP000705983"/>
    </source>
</evidence>
<feature type="domain" description="N-acetyltransferase" evidence="1">
    <location>
        <begin position="23"/>
        <end position="180"/>
    </location>
</feature>
<evidence type="ECO:0000259" key="1">
    <source>
        <dbReference type="PROSITE" id="PS51186"/>
    </source>
</evidence>
<dbReference type="RefSeq" id="WP_182174328.1">
    <property type="nucleotide sequence ID" value="NZ_CP059676.1"/>
</dbReference>
<proteinExistence type="predicted"/>
<dbReference type="Gene3D" id="3.40.630.30">
    <property type="match status" value="1"/>
</dbReference>
<dbReference type="PROSITE" id="PS51186">
    <property type="entry name" value="GNAT"/>
    <property type="match status" value="1"/>
</dbReference>
<evidence type="ECO:0000313" key="2">
    <source>
        <dbReference type="EMBL" id="MBM9433321.1"/>
    </source>
</evidence>
<dbReference type="Gene3D" id="1.10.3420.10">
    <property type="entry name" value="putative ntp pyrophosphohydrolase like domain"/>
    <property type="match status" value="1"/>
</dbReference>
<dbReference type="InterPro" id="IPR021130">
    <property type="entry name" value="PRib-ATP_PPHydrolase-like"/>
</dbReference>
<dbReference type="Pfam" id="PF01503">
    <property type="entry name" value="PRA-PH"/>
    <property type="match status" value="1"/>
</dbReference>
<dbReference type="CDD" id="cd11530">
    <property type="entry name" value="NTP-PPase_DR2231_like"/>
    <property type="match status" value="1"/>
</dbReference>
<dbReference type="PANTHER" id="PTHR43792">
    <property type="entry name" value="GNAT FAMILY, PUTATIVE (AFU_ORTHOLOGUE AFUA_3G00765)-RELATED-RELATED"/>
    <property type="match status" value="1"/>
</dbReference>
<gene>
    <name evidence="2" type="ORF">JVW63_06370</name>
</gene>